<keyword evidence="10" id="KW-0812">Transmembrane</keyword>
<dbReference type="GO" id="GO:0016301">
    <property type="term" value="F:kinase activity"/>
    <property type="evidence" value="ECO:0007669"/>
    <property type="project" value="UniProtKB-KW"/>
</dbReference>
<organism evidence="12 13">
    <name type="scientific">Nocardia rhizosphaerae</name>
    <dbReference type="NCBI Taxonomy" id="1691571"/>
    <lineage>
        <taxon>Bacteria</taxon>
        <taxon>Bacillati</taxon>
        <taxon>Actinomycetota</taxon>
        <taxon>Actinomycetes</taxon>
        <taxon>Mycobacteriales</taxon>
        <taxon>Nocardiaceae</taxon>
        <taxon>Nocardia</taxon>
    </lineage>
</organism>
<comment type="caution">
    <text evidence="12">The sequence shown here is derived from an EMBL/GenBank/DDBJ whole genome shotgun (WGS) entry which is preliminary data.</text>
</comment>
<protein>
    <recommendedName>
        <fullName evidence="2">histidine kinase</fullName>
        <ecNumber evidence="2">2.7.13.3</ecNumber>
    </recommendedName>
</protein>
<feature type="transmembrane region" description="Helical" evidence="10">
    <location>
        <begin position="142"/>
        <end position="159"/>
    </location>
</feature>
<keyword evidence="10" id="KW-1133">Transmembrane helix</keyword>
<dbReference type="SUPFAM" id="SSF55874">
    <property type="entry name" value="ATPase domain of HSP90 chaperone/DNA topoisomerase II/histidine kinase"/>
    <property type="match status" value="1"/>
</dbReference>
<feature type="coiled-coil region" evidence="9">
    <location>
        <begin position="161"/>
        <end position="188"/>
    </location>
</feature>
<keyword evidence="7" id="KW-0067">ATP-binding</keyword>
<evidence type="ECO:0000313" key="13">
    <source>
        <dbReference type="Proteomes" id="UP001595767"/>
    </source>
</evidence>
<keyword evidence="3" id="KW-0597">Phosphoprotein</keyword>
<feature type="transmembrane region" description="Helical" evidence="10">
    <location>
        <begin position="94"/>
        <end position="110"/>
    </location>
</feature>
<evidence type="ECO:0000256" key="2">
    <source>
        <dbReference type="ARBA" id="ARBA00012438"/>
    </source>
</evidence>
<dbReference type="Gene3D" id="1.20.5.1930">
    <property type="match status" value="1"/>
</dbReference>
<evidence type="ECO:0000256" key="10">
    <source>
        <dbReference type="SAM" id="Phobius"/>
    </source>
</evidence>
<evidence type="ECO:0000256" key="6">
    <source>
        <dbReference type="ARBA" id="ARBA00022777"/>
    </source>
</evidence>
<evidence type="ECO:0000256" key="1">
    <source>
        <dbReference type="ARBA" id="ARBA00000085"/>
    </source>
</evidence>
<evidence type="ECO:0000256" key="5">
    <source>
        <dbReference type="ARBA" id="ARBA00022741"/>
    </source>
</evidence>
<dbReference type="RefSeq" id="WP_378553735.1">
    <property type="nucleotide sequence ID" value="NZ_JBHSBA010000015.1"/>
</dbReference>
<feature type="transmembrane region" description="Helical" evidence="10">
    <location>
        <begin position="117"/>
        <end position="136"/>
    </location>
</feature>
<evidence type="ECO:0000256" key="7">
    <source>
        <dbReference type="ARBA" id="ARBA00022840"/>
    </source>
</evidence>
<dbReference type="CDD" id="cd16917">
    <property type="entry name" value="HATPase_UhpB-NarQ-NarX-like"/>
    <property type="match status" value="1"/>
</dbReference>
<dbReference type="Gene3D" id="3.30.565.10">
    <property type="entry name" value="Histidine kinase-like ATPase, C-terminal domain"/>
    <property type="match status" value="1"/>
</dbReference>
<keyword evidence="9" id="KW-0175">Coiled coil</keyword>
<name>A0ABV8LB63_9NOCA</name>
<dbReference type="PANTHER" id="PTHR24421">
    <property type="entry name" value="NITRATE/NITRITE SENSOR PROTEIN NARX-RELATED"/>
    <property type="match status" value="1"/>
</dbReference>
<evidence type="ECO:0000256" key="9">
    <source>
        <dbReference type="SAM" id="Coils"/>
    </source>
</evidence>
<dbReference type="Proteomes" id="UP001595767">
    <property type="component" value="Unassembled WGS sequence"/>
</dbReference>
<evidence type="ECO:0000256" key="3">
    <source>
        <dbReference type="ARBA" id="ARBA00022553"/>
    </source>
</evidence>
<dbReference type="EC" id="2.7.13.3" evidence="2"/>
<dbReference type="Pfam" id="PF07730">
    <property type="entry name" value="HisKA_3"/>
    <property type="match status" value="1"/>
</dbReference>
<dbReference type="PANTHER" id="PTHR24421:SF10">
    <property type="entry name" value="NITRATE_NITRITE SENSOR PROTEIN NARQ"/>
    <property type="match status" value="1"/>
</dbReference>
<keyword evidence="8" id="KW-0902">Two-component regulatory system</keyword>
<dbReference type="EMBL" id="JBHSBA010000015">
    <property type="protein sequence ID" value="MFC4128014.1"/>
    <property type="molecule type" value="Genomic_DNA"/>
</dbReference>
<evidence type="ECO:0000256" key="4">
    <source>
        <dbReference type="ARBA" id="ARBA00022679"/>
    </source>
</evidence>
<proteinExistence type="predicted"/>
<feature type="transmembrane region" description="Helical" evidence="10">
    <location>
        <begin position="21"/>
        <end position="42"/>
    </location>
</feature>
<feature type="domain" description="Signal transduction histidine kinase subgroup 3 dimerisation and phosphoacceptor" evidence="11">
    <location>
        <begin position="194"/>
        <end position="254"/>
    </location>
</feature>
<dbReference type="InterPro" id="IPR011712">
    <property type="entry name" value="Sig_transdc_His_kin_sub3_dim/P"/>
</dbReference>
<keyword evidence="6 12" id="KW-0418">Kinase</keyword>
<dbReference type="InterPro" id="IPR036890">
    <property type="entry name" value="HATPase_C_sf"/>
</dbReference>
<gene>
    <name evidence="12" type="ORF">ACFOW8_24105</name>
</gene>
<keyword evidence="13" id="KW-1185">Reference proteome</keyword>
<sequence>MPPTRRTVLDRLAEVADSSTAAAVAVFLVGLLLWAAGGWAMVQDHDLYSGPVKFGLLCAAFAIQLTAQRRPALAFGLMVALLAGDFAFGPSLPLWIALTDVIFLAVVGGSDRLAAVVGWFAVLVTAGGAMVALVVLGVRAAMLAGLIGIALTWSPLGYARAVRASRRMADAERHAARAELAALDAERSAAVGEERRRVARDLHDTVAGHLSAVAILAEVAQKKPGDTDVLRSIRAGSLAALDEMRATIALLTAPDDRAVTARLASLDGLIDAAEAAGGSVTVRRPPDLDLPTAVEAVLTRILGEAIANATKHAPGAPLRIDVRREAGSLLLTATNPLLPGRARGEGNGVRNMVFRAESLAGTLTAGAEDGHWSVRARLPLVDR</sequence>
<accession>A0ABV8LB63</accession>
<dbReference type="InterPro" id="IPR050482">
    <property type="entry name" value="Sensor_HK_TwoCompSys"/>
</dbReference>
<keyword evidence="4" id="KW-0808">Transferase</keyword>
<keyword evidence="10" id="KW-0472">Membrane</keyword>
<evidence type="ECO:0000313" key="12">
    <source>
        <dbReference type="EMBL" id="MFC4128014.1"/>
    </source>
</evidence>
<comment type="catalytic activity">
    <reaction evidence="1">
        <text>ATP + protein L-histidine = ADP + protein N-phospho-L-histidine.</text>
        <dbReference type="EC" id="2.7.13.3"/>
    </reaction>
</comment>
<keyword evidence="5" id="KW-0547">Nucleotide-binding</keyword>
<evidence type="ECO:0000256" key="8">
    <source>
        <dbReference type="ARBA" id="ARBA00023012"/>
    </source>
</evidence>
<reference evidence="13" key="1">
    <citation type="journal article" date="2019" name="Int. J. Syst. Evol. Microbiol.">
        <title>The Global Catalogue of Microorganisms (GCM) 10K type strain sequencing project: providing services to taxonomists for standard genome sequencing and annotation.</title>
        <authorList>
            <consortium name="The Broad Institute Genomics Platform"/>
            <consortium name="The Broad Institute Genome Sequencing Center for Infectious Disease"/>
            <person name="Wu L."/>
            <person name="Ma J."/>
        </authorList>
    </citation>
    <scope>NUCLEOTIDE SEQUENCE [LARGE SCALE GENOMIC DNA]</scope>
    <source>
        <strain evidence="13">CGMCC 4.7204</strain>
    </source>
</reference>
<evidence type="ECO:0000259" key="11">
    <source>
        <dbReference type="Pfam" id="PF07730"/>
    </source>
</evidence>